<feature type="compositionally biased region" description="Basic and acidic residues" evidence="1">
    <location>
        <begin position="14"/>
        <end position="33"/>
    </location>
</feature>
<evidence type="ECO:0000313" key="2">
    <source>
        <dbReference type="EMBL" id="MFD1517297.1"/>
    </source>
</evidence>
<feature type="compositionally biased region" description="Basic and acidic residues" evidence="1">
    <location>
        <begin position="63"/>
        <end position="72"/>
    </location>
</feature>
<dbReference type="RefSeq" id="WP_344722778.1">
    <property type="nucleotide sequence ID" value="NZ_BAAAUS010000013.1"/>
</dbReference>
<feature type="region of interest" description="Disordered" evidence="1">
    <location>
        <begin position="1"/>
        <end position="72"/>
    </location>
</feature>
<accession>A0ABW4EQU4</accession>
<evidence type="ECO:0000256" key="1">
    <source>
        <dbReference type="SAM" id="MobiDB-lite"/>
    </source>
</evidence>
<dbReference type="EMBL" id="JBHUCO010000008">
    <property type="protein sequence ID" value="MFD1517297.1"/>
    <property type="molecule type" value="Genomic_DNA"/>
</dbReference>
<evidence type="ECO:0000313" key="3">
    <source>
        <dbReference type="Proteomes" id="UP001597114"/>
    </source>
</evidence>
<reference evidence="3" key="1">
    <citation type="journal article" date="2019" name="Int. J. Syst. Evol. Microbiol.">
        <title>The Global Catalogue of Microorganisms (GCM) 10K type strain sequencing project: providing services to taxonomists for standard genome sequencing and annotation.</title>
        <authorList>
            <consortium name="The Broad Institute Genomics Platform"/>
            <consortium name="The Broad Institute Genome Sequencing Center for Infectious Disease"/>
            <person name="Wu L."/>
            <person name="Ma J."/>
        </authorList>
    </citation>
    <scope>NUCLEOTIDE SEQUENCE [LARGE SCALE GENOMIC DNA]</scope>
    <source>
        <strain evidence="3">CCM 7043</strain>
    </source>
</reference>
<dbReference type="Proteomes" id="UP001597114">
    <property type="component" value="Unassembled WGS sequence"/>
</dbReference>
<keyword evidence="3" id="KW-1185">Reference proteome</keyword>
<organism evidence="2 3">
    <name type="scientific">Pseudonocardia yunnanensis</name>
    <dbReference type="NCBI Taxonomy" id="58107"/>
    <lineage>
        <taxon>Bacteria</taxon>
        <taxon>Bacillati</taxon>
        <taxon>Actinomycetota</taxon>
        <taxon>Actinomycetes</taxon>
        <taxon>Pseudonocardiales</taxon>
        <taxon>Pseudonocardiaceae</taxon>
        <taxon>Pseudonocardia</taxon>
    </lineage>
</organism>
<proteinExistence type="predicted"/>
<protein>
    <submittedName>
        <fullName evidence="2">Uncharacterized protein</fullName>
    </submittedName>
</protein>
<comment type="caution">
    <text evidence="2">The sequence shown here is derived from an EMBL/GenBank/DDBJ whole genome shotgun (WGS) entry which is preliminary data.</text>
</comment>
<gene>
    <name evidence="2" type="ORF">ACFSJD_07360</name>
</gene>
<sequence>MHGSSEPDVASDPHLARTRETGGGDRDRTERPDGPSTTGTDANEEFVGRVAGQDAGYAGETGAEARAEEPQR</sequence>
<name>A0ABW4EQU4_9PSEU</name>